<dbReference type="EMBL" id="GGEC01054982">
    <property type="protein sequence ID" value="MBX35466.1"/>
    <property type="molecule type" value="Transcribed_RNA"/>
</dbReference>
<evidence type="ECO:0000313" key="1">
    <source>
        <dbReference type="EMBL" id="MBX35466.1"/>
    </source>
</evidence>
<organism evidence="1">
    <name type="scientific">Rhizophora mucronata</name>
    <name type="common">Asiatic mangrove</name>
    <dbReference type="NCBI Taxonomy" id="61149"/>
    <lineage>
        <taxon>Eukaryota</taxon>
        <taxon>Viridiplantae</taxon>
        <taxon>Streptophyta</taxon>
        <taxon>Embryophyta</taxon>
        <taxon>Tracheophyta</taxon>
        <taxon>Spermatophyta</taxon>
        <taxon>Magnoliopsida</taxon>
        <taxon>eudicotyledons</taxon>
        <taxon>Gunneridae</taxon>
        <taxon>Pentapetalae</taxon>
        <taxon>rosids</taxon>
        <taxon>fabids</taxon>
        <taxon>Malpighiales</taxon>
        <taxon>Rhizophoraceae</taxon>
        <taxon>Rhizophora</taxon>
    </lineage>
</organism>
<protein>
    <submittedName>
        <fullName evidence="1">Uncharacterized protein</fullName>
    </submittedName>
</protein>
<proteinExistence type="predicted"/>
<reference evidence="1" key="1">
    <citation type="submission" date="2018-02" db="EMBL/GenBank/DDBJ databases">
        <title>Rhizophora mucronata_Transcriptome.</title>
        <authorList>
            <person name="Meera S.P."/>
            <person name="Sreeshan A."/>
            <person name="Augustine A."/>
        </authorList>
    </citation>
    <scope>NUCLEOTIDE SEQUENCE</scope>
    <source>
        <tissue evidence="1">Leaf</tissue>
    </source>
</reference>
<name>A0A2P2MZ46_RHIMU</name>
<accession>A0A2P2MZ46</accession>
<sequence length="14" mass="1490">MSAGPIIFLPRACN</sequence>